<feature type="transmembrane region" description="Helical" evidence="1">
    <location>
        <begin position="409"/>
        <end position="428"/>
    </location>
</feature>
<feature type="transmembrane region" description="Helical" evidence="1">
    <location>
        <begin position="55"/>
        <end position="73"/>
    </location>
</feature>
<gene>
    <name evidence="2" type="ordered locus">Dtox_4131</name>
</gene>
<name>C8VYS8_DESAS</name>
<feature type="transmembrane region" description="Helical" evidence="1">
    <location>
        <begin position="380"/>
        <end position="402"/>
    </location>
</feature>
<feature type="transmembrane region" description="Helical" evidence="1">
    <location>
        <begin position="6"/>
        <end position="34"/>
    </location>
</feature>
<dbReference type="STRING" id="485916.Dtox_4131"/>
<feature type="transmembrane region" description="Helical" evidence="1">
    <location>
        <begin position="173"/>
        <end position="190"/>
    </location>
</feature>
<evidence type="ECO:0000313" key="3">
    <source>
        <dbReference type="Proteomes" id="UP000002217"/>
    </source>
</evidence>
<keyword evidence="1" id="KW-0472">Membrane</keyword>
<dbReference type="EMBL" id="CP001720">
    <property type="protein sequence ID" value="ACV64799.1"/>
    <property type="molecule type" value="Genomic_DNA"/>
</dbReference>
<feature type="transmembrane region" description="Helical" evidence="1">
    <location>
        <begin position="247"/>
        <end position="266"/>
    </location>
</feature>
<protein>
    <recommendedName>
        <fullName evidence="4">Glycosyltransferase RgtA/B/C/D-like domain-containing protein</fullName>
    </recommendedName>
</protein>
<dbReference type="KEGG" id="dae:Dtox_4131"/>
<keyword evidence="1" id="KW-1133">Transmembrane helix</keyword>
<keyword evidence="1" id="KW-0812">Transmembrane</keyword>
<evidence type="ECO:0000256" key="1">
    <source>
        <dbReference type="SAM" id="Phobius"/>
    </source>
</evidence>
<feature type="transmembrane region" description="Helical" evidence="1">
    <location>
        <begin position="143"/>
        <end position="161"/>
    </location>
</feature>
<feature type="transmembrane region" description="Helical" evidence="1">
    <location>
        <begin position="196"/>
        <end position="216"/>
    </location>
</feature>
<proteinExistence type="predicted"/>
<dbReference type="Proteomes" id="UP000002217">
    <property type="component" value="Chromosome"/>
</dbReference>
<keyword evidence="3" id="KW-1185">Reference proteome</keyword>
<feature type="transmembrane region" description="Helical" evidence="1">
    <location>
        <begin position="273"/>
        <end position="295"/>
    </location>
</feature>
<reference evidence="2 3" key="1">
    <citation type="journal article" date="2009" name="Stand. Genomic Sci.">
        <title>Complete genome sequence of Desulfotomaculum acetoxidans type strain (5575).</title>
        <authorList>
            <person name="Spring S."/>
            <person name="Lapidus A."/>
            <person name="Schroder M."/>
            <person name="Gleim D."/>
            <person name="Sims D."/>
            <person name="Meincke L."/>
            <person name="Glavina Del Rio T."/>
            <person name="Tice H."/>
            <person name="Copeland A."/>
            <person name="Cheng J.F."/>
            <person name="Lucas S."/>
            <person name="Chen F."/>
            <person name="Nolan M."/>
            <person name="Bruce D."/>
            <person name="Goodwin L."/>
            <person name="Pitluck S."/>
            <person name="Ivanova N."/>
            <person name="Mavromatis K."/>
            <person name="Mikhailova N."/>
            <person name="Pati A."/>
            <person name="Chen A."/>
            <person name="Palaniappan K."/>
            <person name="Land M."/>
            <person name="Hauser L."/>
            <person name="Chang Y.J."/>
            <person name="Jeffries C.D."/>
            <person name="Chain P."/>
            <person name="Saunders E."/>
            <person name="Brettin T."/>
            <person name="Detter J.C."/>
            <person name="Goker M."/>
            <person name="Bristow J."/>
            <person name="Eisen J.A."/>
            <person name="Markowitz V."/>
            <person name="Hugenholtz P."/>
            <person name="Kyrpides N.C."/>
            <person name="Klenk H.P."/>
            <person name="Han C."/>
        </authorList>
    </citation>
    <scope>NUCLEOTIDE SEQUENCE [LARGE SCALE GENOMIC DNA]</scope>
    <source>
        <strain evidence="3">ATCC 49208 / DSM 771 / VKM B-1644</strain>
    </source>
</reference>
<feature type="transmembrane region" description="Helical" evidence="1">
    <location>
        <begin position="326"/>
        <end position="344"/>
    </location>
</feature>
<dbReference type="eggNOG" id="ENOG502ZBA9">
    <property type="taxonomic scope" value="Bacteria"/>
</dbReference>
<sequence length="613" mass="71993">MILWVFFIFVAFIKVKIYIGIIFNLNILITLYYIITKIYSDFNILSNFKKHTSNWHIFLVIVILGNVFVYSFTQREKYIYFWDSALYWEMSIEFSKLLLQTDFITVIKQLYSSILYQEYSLAPTILLSLPLKILGYSHSSYTIAVYNMYIIPFYILFIMFITKVISDYKINSYTNIIVFCSAVILFPPIISPLLYGYLDSIGLLFVVLIYVILYCSEFELYNLKYSTLVFLILSITALALTRRWYGFWIASFFITLYLMYLIMFFIKDNKIKVVKSFCSISVVGLSSFLILLVFFKTFLIKSIFNNYHDIYSAYRSGNMAQNAEALILHFGIIIITIALVGLFIGIRNYKTRKFSLFLLIQSIIIFISFIRVNNFGLQHYYLLCFQILFFFIMGIIEIISFFENKKYRTCLLALILFIIVVNFTQAYIKTNIKIINSFSPLLSHATMYCRIRQDLEAVHNLISYLNQLTEGTDKKIYVLSSSITLSDDILRNFNLPEQKNAVPNIYSASHVDKRDGFPNQFLIADIVVVGNPIQYILRPSDQRVIGILADEILQREGIGVHYQYLKSFYLENNVEAKVYKKINPYNQQSINYLRNKFYNLYPEYPSLYEIHLP</sequence>
<dbReference type="HOGENOM" id="CLU_026229_0_0_9"/>
<feature type="transmembrane region" description="Helical" evidence="1">
    <location>
        <begin position="223"/>
        <end position="241"/>
    </location>
</feature>
<evidence type="ECO:0008006" key="4">
    <source>
        <dbReference type="Google" id="ProtNLM"/>
    </source>
</evidence>
<evidence type="ECO:0000313" key="2">
    <source>
        <dbReference type="EMBL" id="ACV64799.1"/>
    </source>
</evidence>
<accession>C8VYS8</accession>
<dbReference type="AlphaFoldDB" id="C8VYS8"/>
<feature type="transmembrane region" description="Helical" evidence="1">
    <location>
        <begin position="356"/>
        <end position="374"/>
    </location>
</feature>
<organism evidence="2 3">
    <name type="scientific">Desulfofarcimen acetoxidans (strain ATCC 49208 / DSM 771 / KCTC 5769 / VKM B-1644 / 5575)</name>
    <name type="common">Desulfotomaculum acetoxidans</name>
    <dbReference type="NCBI Taxonomy" id="485916"/>
    <lineage>
        <taxon>Bacteria</taxon>
        <taxon>Bacillati</taxon>
        <taxon>Bacillota</taxon>
        <taxon>Clostridia</taxon>
        <taxon>Eubacteriales</taxon>
        <taxon>Peptococcaceae</taxon>
        <taxon>Desulfofarcimen</taxon>
    </lineage>
</organism>